<feature type="transmembrane region" description="Helical" evidence="7">
    <location>
        <begin position="354"/>
        <end position="375"/>
    </location>
</feature>
<dbReference type="RefSeq" id="WP_088700703.1">
    <property type="nucleotide sequence ID" value="NZ_JPUA01000034.1"/>
</dbReference>
<evidence type="ECO:0000313" key="9">
    <source>
        <dbReference type="EMBL" id="OWV28716.1"/>
    </source>
</evidence>
<keyword evidence="10" id="KW-1185">Reference proteome</keyword>
<dbReference type="PIRSF" id="PIRSF006066">
    <property type="entry name" value="HI0050"/>
    <property type="match status" value="1"/>
</dbReference>
<feature type="transmembrane region" description="Helical" evidence="7">
    <location>
        <begin position="215"/>
        <end position="233"/>
    </location>
</feature>
<comment type="similarity">
    <text evidence="7">Belongs to the TRAP transporter large permease family.</text>
</comment>
<comment type="caution">
    <text evidence="9">The sequence shown here is derived from an EMBL/GenBank/DDBJ whole genome shotgun (WGS) entry which is preliminary data.</text>
</comment>
<organism evidence="9 10">
    <name type="scientific">Halomonas campaniensis</name>
    <dbReference type="NCBI Taxonomy" id="213554"/>
    <lineage>
        <taxon>Bacteria</taxon>
        <taxon>Pseudomonadati</taxon>
        <taxon>Pseudomonadota</taxon>
        <taxon>Gammaproteobacteria</taxon>
        <taxon>Oceanospirillales</taxon>
        <taxon>Halomonadaceae</taxon>
        <taxon>Halomonas</taxon>
    </lineage>
</organism>
<dbReference type="PANTHER" id="PTHR33362">
    <property type="entry name" value="SIALIC ACID TRAP TRANSPORTER PERMEASE PROTEIN SIAT-RELATED"/>
    <property type="match status" value="1"/>
</dbReference>
<protein>
    <recommendedName>
        <fullName evidence="7">TRAP transporter large permease protein</fullName>
    </recommendedName>
</protein>
<evidence type="ECO:0000256" key="7">
    <source>
        <dbReference type="RuleBase" id="RU369079"/>
    </source>
</evidence>
<keyword evidence="2" id="KW-1003">Cell membrane</keyword>
<dbReference type="OrthoDB" id="9796052at2"/>
<dbReference type="NCBIfam" id="TIGR00786">
    <property type="entry name" value="dctM"/>
    <property type="match status" value="1"/>
</dbReference>
<keyword evidence="7" id="KW-0813">Transport</keyword>
<comment type="caution">
    <text evidence="7">Lacks conserved residue(s) required for the propagation of feature annotation.</text>
</comment>
<dbReference type="InterPro" id="IPR010656">
    <property type="entry name" value="DctM"/>
</dbReference>
<feature type="transmembrane region" description="Helical" evidence="7">
    <location>
        <begin position="134"/>
        <end position="161"/>
    </location>
</feature>
<keyword evidence="4 7" id="KW-0812">Transmembrane</keyword>
<evidence type="ECO:0000256" key="6">
    <source>
        <dbReference type="ARBA" id="ARBA00023136"/>
    </source>
</evidence>
<feature type="transmembrane region" description="Helical" evidence="7">
    <location>
        <begin position="267"/>
        <end position="292"/>
    </location>
</feature>
<evidence type="ECO:0000313" key="10">
    <source>
        <dbReference type="Proteomes" id="UP000197334"/>
    </source>
</evidence>
<gene>
    <name evidence="9" type="ORF">JI62_13655</name>
</gene>
<evidence type="ECO:0000259" key="8">
    <source>
        <dbReference type="Pfam" id="PF06808"/>
    </source>
</evidence>
<feature type="transmembrane region" description="Helical" evidence="7">
    <location>
        <begin position="395"/>
        <end position="419"/>
    </location>
</feature>
<evidence type="ECO:0000256" key="4">
    <source>
        <dbReference type="ARBA" id="ARBA00022692"/>
    </source>
</evidence>
<dbReference type="GO" id="GO:0022857">
    <property type="term" value="F:transmembrane transporter activity"/>
    <property type="evidence" value="ECO:0007669"/>
    <property type="project" value="UniProtKB-UniRule"/>
</dbReference>
<feature type="transmembrane region" description="Helical" evidence="7">
    <location>
        <begin position="103"/>
        <end position="122"/>
    </location>
</feature>
<proteinExistence type="inferred from homology"/>
<keyword evidence="6 7" id="KW-0472">Membrane</keyword>
<name>A0A246RXA3_9GAMM</name>
<dbReference type="EMBL" id="JPUA01000034">
    <property type="protein sequence ID" value="OWV28716.1"/>
    <property type="molecule type" value="Genomic_DNA"/>
</dbReference>
<dbReference type="Pfam" id="PF06808">
    <property type="entry name" value="DctM"/>
    <property type="match status" value="1"/>
</dbReference>
<feature type="transmembrane region" description="Helical" evidence="7">
    <location>
        <begin position="239"/>
        <end position="255"/>
    </location>
</feature>
<dbReference type="InterPro" id="IPR004681">
    <property type="entry name" value="TRAP_DctM"/>
</dbReference>
<feature type="transmembrane region" description="Helical" evidence="7">
    <location>
        <begin position="53"/>
        <end position="73"/>
    </location>
</feature>
<comment type="subunit">
    <text evidence="7">The complex comprises the extracytoplasmic solute receptor protein and the two transmembrane proteins.</text>
</comment>
<comment type="function">
    <text evidence="7">Part of the tripartite ATP-independent periplasmic (TRAP) transport system.</text>
</comment>
<evidence type="ECO:0000256" key="1">
    <source>
        <dbReference type="ARBA" id="ARBA00004429"/>
    </source>
</evidence>
<dbReference type="AlphaFoldDB" id="A0A246RXA3"/>
<dbReference type="GO" id="GO:0005886">
    <property type="term" value="C:plasma membrane"/>
    <property type="evidence" value="ECO:0007669"/>
    <property type="project" value="UniProtKB-SubCell"/>
</dbReference>
<comment type="subcellular location">
    <subcellularLocation>
        <location evidence="1 7">Cell inner membrane</location>
        <topology evidence="1 7">Multi-pass membrane protein</topology>
    </subcellularLocation>
</comment>
<evidence type="ECO:0000256" key="2">
    <source>
        <dbReference type="ARBA" id="ARBA00022475"/>
    </source>
</evidence>
<evidence type="ECO:0000256" key="5">
    <source>
        <dbReference type="ARBA" id="ARBA00022989"/>
    </source>
</evidence>
<dbReference type="Proteomes" id="UP000197334">
    <property type="component" value="Unassembled WGS sequence"/>
</dbReference>
<keyword evidence="5 7" id="KW-1133">Transmembrane helix</keyword>
<keyword evidence="3 7" id="KW-0997">Cell inner membrane</keyword>
<sequence>MVITFLVLLAVLMLVGTPIFIALAGSVTVAMGSFSHIPLAIVAERLFAGLDKFPLMAIPFFILTGSLMSAGGLSQRIIRLANLLVGRFTGGMGMTAVSASMFFGAISGSSPATVVSVGSLLYPAMRKEGYSGQFSIGVLVSAGSLGIIIPPSVVMIVYAAVTGVSVGALFMAGVGAGLLYAACLLPYCWYRAKKDGVTPVEPPSWGEVLAGFKDASWGLGVPLVVLGGIYLGIFTPTEAAAVSVIYALLVSALIYREKSFAELFQSMIEAATTTAQVMIILAAASVLAWFLSSNGLAAMLANAILSLSENPYHIFLLINVTVLIAGMFLDASSIMVILAPLFYTVGMRVGIDPVHLGAVLTVNGAIGMFTPPFGLNLFVAGTINGVDYVQAVRGALPFIGIALFALILLTYIPAISMWLPNMVYGG</sequence>
<feature type="transmembrane region" description="Helical" evidence="7">
    <location>
        <begin position="167"/>
        <end position="190"/>
    </location>
</feature>
<accession>A0A246RXA3</accession>
<dbReference type="PANTHER" id="PTHR33362:SF5">
    <property type="entry name" value="C4-DICARBOXYLATE TRAP TRANSPORTER LARGE PERMEASE PROTEIN DCTM"/>
    <property type="match status" value="1"/>
</dbReference>
<reference evidence="9 10" key="1">
    <citation type="submission" date="2014-08" db="EMBL/GenBank/DDBJ databases">
        <title>Draft genome sequence of a novel L-asparaginase producing marine bacterium, Halomonas campaniensis.</title>
        <authorList>
            <person name="Sundarakrishnan B."/>
            <person name="Moushumi Priya A."/>
            <person name="Raman G."/>
            <person name="Sakthivel N."/>
            <person name="Park S."/>
            <person name="Jayachandran S."/>
        </authorList>
    </citation>
    <scope>NUCLEOTIDE SEQUENCE [LARGE SCALE GENOMIC DNA]</scope>
    <source>
        <strain evidence="9 10">SK03</strain>
    </source>
</reference>
<feature type="domain" description="TRAP C4-dicarboxylate transport system permease DctM subunit" evidence="8">
    <location>
        <begin position="6"/>
        <end position="415"/>
    </location>
</feature>
<evidence type="ECO:0000256" key="3">
    <source>
        <dbReference type="ARBA" id="ARBA00022519"/>
    </source>
</evidence>
<feature type="transmembrane region" description="Helical" evidence="7">
    <location>
        <begin position="312"/>
        <end position="342"/>
    </location>
</feature>